<evidence type="ECO:0000313" key="1">
    <source>
        <dbReference type="EMBL" id="MST73823.1"/>
    </source>
</evidence>
<organism evidence="1 2">
    <name type="scientific">Roseburia porci</name>
    <dbReference type="NCBI Taxonomy" id="2605790"/>
    <lineage>
        <taxon>Bacteria</taxon>
        <taxon>Bacillati</taxon>
        <taxon>Bacillota</taxon>
        <taxon>Clostridia</taxon>
        <taxon>Lachnospirales</taxon>
        <taxon>Lachnospiraceae</taxon>
        <taxon>Roseburia</taxon>
    </lineage>
</organism>
<reference evidence="1 2" key="1">
    <citation type="submission" date="2019-08" db="EMBL/GenBank/DDBJ databases">
        <title>In-depth cultivation of the pig gut microbiome towards novel bacterial diversity and tailored functional studies.</title>
        <authorList>
            <person name="Wylensek D."/>
            <person name="Hitch T.C.A."/>
            <person name="Clavel T."/>
        </authorList>
    </citation>
    <scope>NUCLEOTIDE SEQUENCE [LARGE SCALE GENOMIC DNA]</scope>
    <source>
        <strain evidence="1 2">MUC/MUC-530-WT-4D</strain>
    </source>
</reference>
<name>A0A6L5YMX6_9FIRM</name>
<dbReference type="Proteomes" id="UP000474024">
    <property type="component" value="Unassembled WGS sequence"/>
</dbReference>
<sequence>MIYRKAGTYLAQTLNEVERGKAMCDDYAKCILADPQILANIIKTIIPQFEDMSIDEIIQFGGYMRLQRRWRRIMTQIRSWSSYYRLLNVLRKKLHTDNIRSA</sequence>
<dbReference type="RefSeq" id="WP_154428349.1">
    <property type="nucleotide sequence ID" value="NZ_VUNI01000002.1"/>
</dbReference>
<proteinExistence type="predicted"/>
<protein>
    <submittedName>
        <fullName evidence="1">Uncharacterized protein</fullName>
    </submittedName>
</protein>
<dbReference type="AlphaFoldDB" id="A0A6L5YMX6"/>
<accession>A0A6L5YMX6</accession>
<comment type="caution">
    <text evidence="1">The sequence shown here is derived from an EMBL/GenBank/DDBJ whole genome shotgun (WGS) entry which is preliminary data.</text>
</comment>
<gene>
    <name evidence="1" type="ORF">FYJ75_02085</name>
</gene>
<evidence type="ECO:0000313" key="2">
    <source>
        <dbReference type="Proteomes" id="UP000474024"/>
    </source>
</evidence>
<dbReference type="EMBL" id="VUNI01000002">
    <property type="protein sequence ID" value="MST73823.1"/>
    <property type="molecule type" value="Genomic_DNA"/>
</dbReference>
<keyword evidence="2" id="KW-1185">Reference proteome</keyword>